<accession>A0A9W9S4R9</accession>
<reference evidence="1" key="2">
    <citation type="journal article" date="2023" name="IMA Fungus">
        <title>Comparative genomic study of the Penicillium genus elucidates a diverse pangenome and 15 lateral gene transfer events.</title>
        <authorList>
            <person name="Petersen C."/>
            <person name="Sorensen T."/>
            <person name="Nielsen M.R."/>
            <person name="Sondergaard T.E."/>
            <person name="Sorensen J.L."/>
            <person name="Fitzpatrick D.A."/>
            <person name="Frisvad J.C."/>
            <person name="Nielsen K.L."/>
        </authorList>
    </citation>
    <scope>NUCLEOTIDE SEQUENCE</scope>
    <source>
        <strain evidence="1">IBT 3081</strain>
    </source>
</reference>
<organism evidence="1 2">
    <name type="scientific">Penicillium concentricum</name>
    <dbReference type="NCBI Taxonomy" id="293559"/>
    <lineage>
        <taxon>Eukaryota</taxon>
        <taxon>Fungi</taxon>
        <taxon>Dikarya</taxon>
        <taxon>Ascomycota</taxon>
        <taxon>Pezizomycotina</taxon>
        <taxon>Eurotiomycetes</taxon>
        <taxon>Eurotiomycetidae</taxon>
        <taxon>Eurotiales</taxon>
        <taxon>Aspergillaceae</taxon>
        <taxon>Penicillium</taxon>
    </lineage>
</organism>
<dbReference type="EMBL" id="JAPZBT010000002">
    <property type="protein sequence ID" value="KAJ5372021.1"/>
    <property type="molecule type" value="Genomic_DNA"/>
</dbReference>
<dbReference type="Proteomes" id="UP001147752">
    <property type="component" value="Unassembled WGS sequence"/>
</dbReference>
<keyword evidence="2" id="KW-1185">Reference proteome</keyword>
<protein>
    <submittedName>
        <fullName evidence="1">Uncharacterized protein</fullName>
    </submittedName>
</protein>
<gene>
    <name evidence="1" type="ORF">N7517_004027</name>
</gene>
<evidence type="ECO:0000313" key="2">
    <source>
        <dbReference type="Proteomes" id="UP001147752"/>
    </source>
</evidence>
<proteinExistence type="predicted"/>
<comment type="caution">
    <text evidence="1">The sequence shown here is derived from an EMBL/GenBank/DDBJ whole genome shotgun (WGS) entry which is preliminary data.</text>
</comment>
<evidence type="ECO:0000313" key="1">
    <source>
        <dbReference type="EMBL" id="KAJ5372021.1"/>
    </source>
</evidence>
<dbReference type="AlphaFoldDB" id="A0A9W9S4R9"/>
<reference evidence="1" key="1">
    <citation type="submission" date="2022-12" db="EMBL/GenBank/DDBJ databases">
        <authorList>
            <person name="Petersen C."/>
        </authorList>
    </citation>
    <scope>NUCLEOTIDE SEQUENCE</scope>
    <source>
        <strain evidence="1">IBT 3081</strain>
    </source>
</reference>
<sequence length="72" mass="7818">MLEATRGGSGETTEANLMPERFAGITTKKEFLSPNGGYEFLPLSRVLESPGPLVGSITTETHTRYSVIVDQM</sequence>
<name>A0A9W9S4R9_9EURO</name>
<dbReference type="RefSeq" id="XP_056578007.1">
    <property type="nucleotide sequence ID" value="XM_056721757.1"/>
</dbReference>
<dbReference type="GeneID" id="81460940"/>